<sequence length="508" mass="57223">MSGSRMSPDYDIASPGAGELFESLRAFGYDLPTALADVIDNSITAGARNVWIDLQWAGRDSRILVRDDGRGMAEEDLRQAMKPGSLSPLADRAANDLGRFGLGMKTASISQCRCLTVLSKTKKSAPSLRRWDLDYIASTKTGEWRLLKRLDLLSASDHALLEGQKSGTVLFWDRLDALVGDASVDDDVAQKHFRERADAVKQHLAMVFHRFLKGRKAVNLHINGRQIEPWDPFMEDTGFTEPQVTENLACEGEQAEIKAFILPHHSRISADQHSAGAGPRGWNAHQGFYIYRNRRLLVAGDWLGLGMQKEEHFKLARIRIDLANSADLLWQIDVKKSRARPPAALRQDLLRIARATRSRASSIYRHRGKVIQRQLNDKETFLWTHLMKHGKSFYRINRDHPLVRKVLATSDDRAPVRALFNLIEQTIPAPLIVINNAEKPDTFSQPFEDSPAELRKAMEAVFDAMVEDGRERAEAARALLLMEPFNNHPELVSAFLDDVVRKVAAQKK</sequence>
<reference evidence="2" key="1">
    <citation type="submission" date="2017-01" db="EMBL/GenBank/DDBJ databases">
        <authorList>
            <person name="Brunel B."/>
        </authorList>
    </citation>
    <scope>NUCLEOTIDE SEQUENCE [LARGE SCALE GENOMIC DNA]</scope>
</reference>
<dbReference type="SUPFAM" id="SSF55874">
    <property type="entry name" value="ATPase domain of HSP90 chaperone/DNA topoisomerase II/histidine kinase"/>
    <property type="match status" value="1"/>
</dbReference>
<dbReference type="AlphaFoldDB" id="A0A1R3VBF1"/>
<dbReference type="Proteomes" id="UP000188388">
    <property type="component" value="Unassembled WGS sequence"/>
</dbReference>
<protein>
    <submittedName>
        <fullName evidence="1">DNA mismatch repair enzyme (Predicted ATPase)</fullName>
    </submittedName>
</protein>
<accession>A0A1R3VBF1</accession>
<gene>
    <name evidence="1" type="ORF">BQ8794_320020</name>
</gene>
<proteinExistence type="predicted"/>
<keyword evidence="2" id="KW-1185">Reference proteome</keyword>
<dbReference type="EMBL" id="FTPD01000026">
    <property type="protein sequence ID" value="SIT57198.1"/>
    <property type="molecule type" value="Genomic_DNA"/>
</dbReference>
<evidence type="ECO:0000313" key="1">
    <source>
        <dbReference type="EMBL" id="SIT57198.1"/>
    </source>
</evidence>
<dbReference type="Gene3D" id="3.30.565.10">
    <property type="entry name" value="Histidine kinase-like ATPase, C-terminal domain"/>
    <property type="match status" value="1"/>
</dbReference>
<organism evidence="1 2">
    <name type="scientific">Mesorhizobium prunaredense</name>
    <dbReference type="NCBI Taxonomy" id="1631249"/>
    <lineage>
        <taxon>Bacteria</taxon>
        <taxon>Pseudomonadati</taxon>
        <taxon>Pseudomonadota</taxon>
        <taxon>Alphaproteobacteria</taxon>
        <taxon>Hyphomicrobiales</taxon>
        <taxon>Phyllobacteriaceae</taxon>
        <taxon>Mesorhizobium</taxon>
    </lineage>
</organism>
<evidence type="ECO:0000313" key="2">
    <source>
        <dbReference type="Proteomes" id="UP000188388"/>
    </source>
</evidence>
<dbReference type="STRING" id="1631249.BQ8794_320020"/>
<dbReference type="RefSeq" id="WP_342188339.1">
    <property type="nucleotide sequence ID" value="NZ_FTPD01000026.1"/>
</dbReference>
<name>A0A1R3VBF1_9HYPH</name>
<dbReference type="Pfam" id="PF13589">
    <property type="entry name" value="HATPase_c_3"/>
    <property type="match status" value="1"/>
</dbReference>
<dbReference type="InterPro" id="IPR036890">
    <property type="entry name" value="HATPase_C_sf"/>
</dbReference>